<organism evidence="4 5">
    <name type="scientific">Xylaria bambusicola</name>
    <dbReference type="NCBI Taxonomy" id="326684"/>
    <lineage>
        <taxon>Eukaryota</taxon>
        <taxon>Fungi</taxon>
        <taxon>Dikarya</taxon>
        <taxon>Ascomycota</taxon>
        <taxon>Pezizomycotina</taxon>
        <taxon>Sordariomycetes</taxon>
        <taxon>Xylariomycetidae</taxon>
        <taxon>Xylariales</taxon>
        <taxon>Xylariaceae</taxon>
        <taxon>Xylaria</taxon>
    </lineage>
</organism>
<dbReference type="GO" id="GO:0003824">
    <property type="term" value="F:catalytic activity"/>
    <property type="evidence" value="ECO:0007669"/>
    <property type="project" value="UniProtKB-ARBA"/>
</dbReference>
<evidence type="ECO:0000259" key="2">
    <source>
        <dbReference type="Pfam" id="PF03633"/>
    </source>
</evidence>
<dbReference type="InterPro" id="IPR008979">
    <property type="entry name" value="Galactose-bd-like_sf"/>
</dbReference>
<evidence type="ECO:0000259" key="3">
    <source>
        <dbReference type="Pfam" id="PF22422"/>
    </source>
</evidence>
<gene>
    <name evidence="4" type="ORF">RRF57_009514</name>
</gene>
<dbReference type="Pfam" id="PF03633">
    <property type="entry name" value="Glyco_hydro_65C"/>
    <property type="match status" value="1"/>
</dbReference>
<evidence type="ECO:0000313" key="4">
    <source>
        <dbReference type="EMBL" id="KAK5633799.1"/>
    </source>
</evidence>
<dbReference type="InterPro" id="IPR005194">
    <property type="entry name" value="Glyco_hydro_65_C"/>
</dbReference>
<feature type="domain" description="Mannosylglycerate hydrolase MGH1-like glycoside hydrolase" evidence="3">
    <location>
        <begin position="167"/>
        <end position="524"/>
    </location>
</feature>
<proteinExistence type="predicted"/>
<dbReference type="Proteomes" id="UP001305414">
    <property type="component" value="Unassembled WGS sequence"/>
</dbReference>
<dbReference type="AlphaFoldDB" id="A0AAN7V2P8"/>
<dbReference type="Gene3D" id="2.60.120.260">
    <property type="entry name" value="Galactose-binding domain-like"/>
    <property type="match status" value="2"/>
</dbReference>
<dbReference type="Gene3D" id="1.50.10.10">
    <property type="match status" value="1"/>
</dbReference>
<comment type="caution">
    <text evidence="4">The sequence shown here is derived from an EMBL/GenBank/DDBJ whole genome shotgun (WGS) entry which is preliminary data.</text>
</comment>
<feature type="region of interest" description="Disordered" evidence="1">
    <location>
        <begin position="1"/>
        <end position="30"/>
    </location>
</feature>
<reference evidence="4 5" key="1">
    <citation type="submission" date="2023-10" db="EMBL/GenBank/DDBJ databases">
        <title>Draft genome sequence of Xylaria bambusicola isolate GMP-LS, the root and basal stem rot pathogen of sugarcane in Indonesia.</title>
        <authorList>
            <person name="Selvaraj P."/>
            <person name="Muralishankar V."/>
            <person name="Muruganantham S."/>
            <person name="Sp S."/>
            <person name="Haryani S."/>
            <person name="Lau K.J.X."/>
            <person name="Naqvi N.I."/>
        </authorList>
    </citation>
    <scope>NUCLEOTIDE SEQUENCE [LARGE SCALE GENOMIC DNA]</scope>
    <source>
        <strain evidence="4">GMP-LS</strain>
    </source>
</reference>
<name>A0AAN7V2P8_9PEZI</name>
<dbReference type="GO" id="GO:0005975">
    <property type="term" value="P:carbohydrate metabolic process"/>
    <property type="evidence" value="ECO:0007669"/>
    <property type="project" value="InterPro"/>
</dbReference>
<dbReference type="SUPFAM" id="SSF48208">
    <property type="entry name" value="Six-hairpin glycosidases"/>
    <property type="match status" value="1"/>
</dbReference>
<evidence type="ECO:0000313" key="5">
    <source>
        <dbReference type="Proteomes" id="UP001305414"/>
    </source>
</evidence>
<dbReference type="InterPro" id="IPR054491">
    <property type="entry name" value="MGH1-like_GH"/>
</dbReference>
<protein>
    <recommendedName>
        <fullName evidence="6">Alpha,alpha-trehalase</fullName>
    </recommendedName>
</protein>
<sequence length="893" mass="99426">MPLSYGLLEEPSMAGPGNEEKRHNGTQSTPHQHVVVVEVSKGGHSSHPLLHGRFSQTDSVLLKMAAMSIIVTFLVLTHSVLGHRQLLVRENTTPMRRTSFLDHEDPISEFFGRTTSPYIDIPDKLIQDVYYYRWTSLQRNLRYVTAGTGYMCTEFVHPVGYAKAFGTIDAAAGHQIDESRWLRNTAYADDYIQLYTRGPADPLQYTQWILDATSRRTMVTGNSEFLSTQLHDMIRVWNLWDRQYDSAVGLYYYEPVWDAQELSLPGYIADPDNLNWDLRKDGPETFRPTLSIQDFQENTTPVSLRYLLRHGLGNGLITLPYSAYMVANARAIAKAASLANDNGIESKFTKIANELEAAMFKYLWAPEQEFFMDVIRPNNPNLTRLTGREQVGLFPYRFAIGLNESYAQSALNSMFDPEGFLAAYGPTTLEIRDPWFMGTKPDSYCCYWNGQSWPYSTSHTLKSLAAIYRSGVTNATAEQYVQYLQTYAQTQQKNGKPYVAESHSPFSNTWSADSNNHSEHYDHSTNNDDVITGLLGILPQSGDTLHISPIIPSNWTYFALENLPYHGHSVTVLYDKDGSRYNAGPGLTVYVNGEQRKSFCSNSDPTPLLSADEAPINIAANPDGPGQYPTIDATFTWITDYSYKAIDGVVYYDVLPDNRWTNYLSTNSNDTLTVYFARPRNVSSVTLALYHDLSRGGSIDLPSRIEISGSSGLLRSVDSSMMLLANDVNTITFDSVETVFLAVNLYRSSELTWVGVCELEIWMPPPTGPRYFAVDAHLTGANTRVVRDMASTATANGAVVGGVRADSTVAFSGIKSDGQSTQLTLSYSNPTDDVIIISVEVNQVPQSNLTLTPSGAKYSTVMANITLANGKNYVSLRGGSDVGEVRYETLKID</sequence>
<dbReference type="Pfam" id="PF22422">
    <property type="entry name" value="MGH1-like_GH"/>
    <property type="match status" value="1"/>
</dbReference>
<evidence type="ECO:0000256" key="1">
    <source>
        <dbReference type="SAM" id="MobiDB-lite"/>
    </source>
</evidence>
<evidence type="ECO:0008006" key="6">
    <source>
        <dbReference type="Google" id="ProtNLM"/>
    </source>
</evidence>
<accession>A0AAN7V2P8</accession>
<keyword evidence="5" id="KW-1185">Reference proteome</keyword>
<feature type="domain" description="Glycoside hydrolase family 65 C-terminal" evidence="2">
    <location>
        <begin position="542"/>
        <end position="595"/>
    </location>
</feature>
<dbReference type="SUPFAM" id="SSF49785">
    <property type="entry name" value="Galactose-binding domain-like"/>
    <property type="match status" value="1"/>
</dbReference>
<dbReference type="InterPro" id="IPR012341">
    <property type="entry name" value="6hp_glycosidase-like_sf"/>
</dbReference>
<dbReference type="InterPro" id="IPR008928">
    <property type="entry name" value="6-hairpin_glycosidase_sf"/>
</dbReference>
<dbReference type="EMBL" id="JAWHQM010000035">
    <property type="protein sequence ID" value="KAK5633799.1"/>
    <property type="molecule type" value="Genomic_DNA"/>
</dbReference>